<proteinExistence type="inferred from homology"/>
<dbReference type="InterPro" id="IPR052086">
    <property type="entry name" value="Mannan_Polymerase_Subunit"/>
</dbReference>
<evidence type="ECO:0000256" key="2">
    <source>
        <dbReference type="SAM" id="Phobius"/>
    </source>
</evidence>
<comment type="similarity">
    <text evidence="1">Belongs to the ANP1/MMN9/VAN1 family.</text>
</comment>
<feature type="transmembrane region" description="Helical" evidence="2">
    <location>
        <begin position="33"/>
        <end position="57"/>
    </location>
</feature>
<keyword evidence="2" id="KW-0472">Membrane</keyword>
<keyword evidence="4" id="KW-1185">Reference proteome</keyword>
<dbReference type="AlphaFoldDB" id="A0AAV9V316"/>
<evidence type="ECO:0000313" key="4">
    <source>
        <dbReference type="Proteomes" id="UP001375240"/>
    </source>
</evidence>
<gene>
    <name evidence="3" type="ORF">TWF696_004889</name>
</gene>
<organism evidence="3 4">
    <name type="scientific">Orbilia brochopaga</name>
    <dbReference type="NCBI Taxonomy" id="3140254"/>
    <lineage>
        <taxon>Eukaryota</taxon>
        <taxon>Fungi</taxon>
        <taxon>Dikarya</taxon>
        <taxon>Ascomycota</taxon>
        <taxon>Pezizomycotina</taxon>
        <taxon>Orbiliomycetes</taxon>
        <taxon>Orbiliales</taxon>
        <taxon>Orbiliaceae</taxon>
        <taxon>Orbilia</taxon>
    </lineage>
</organism>
<dbReference type="PANTHER" id="PTHR43083">
    <property type="entry name" value="MANNAN POLYMERASE II"/>
    <property type="match status" value="1"/>
</dbReference>
<dbReference type="Proteomes" id="UP001375240">
    <property type="component" value="Unassembled WGS sequence"/>
</dbReference>
<evidence type="ECO:0000313" key="3">
    <source>
        <dbReference type="EMBL" id="KAK6352888.1"/>
    </source>
</evidence>
<accession>A0AAV9V316</accession>
<keyword evidence="2" id="KW-1133">Transmembrane helix</keyword>
<dbReference type="InterPro" id="IPR029044">
    <property type="entry name" value="Nucleotide-diphossugar_trans"/>
</dbReference>
<dbReference type="EMBL" id="JAVHNQ010000003">
    <property type="protein sequence ID" value="KAK6352888.1"/>
    <property type="molecule type" value="Genomic_DNA"/>
</dbReference>
<name>A0AAV9V316_9PEZI</name>
<dbReference type="Pfam" id="PF03452">
    <property type="entry name" value="Anp1"/>
    <property type="match status" value="1"/>
</dbReference>
<comment type="caution">
    <text evidence="3">The sequence shown here is derived from an EMBL/GenBank/DDBJ whole genome shotgun (WGS) entry which is preliminary data.</text>
</comment>
<reference evidence="3 4" key="1">
    <citation type="submission" date="2019-10" db="EMBL/GenBank/DDBJ databases">
        <authorList>
            <person name="Palmer J.M."/>
        </authorList>
    </citation>
    <scope>NUCLEOTIDE SEQUENCE [LARGE SCALE GENOMIC DNA]</scope>
    <source>
        <strain evidence="3 4">TWF696</strain>
    </source>
</reference>
<feature type="transmembrane region" description="Helical" evidence="2">
    <location>
        <begin position="6"/>
        <end position="24"/>
    </location>
</feature>
<protein>
    <submittedName>
        <fullName evidence="3">Uncharacterized protein</fullName>
    </submittedName>
</protein>
<keyword evidence="2" id="KW-0812">Transmembrane</keyword>
<dbReference type="Gene3D" id="3.90.550.10">
    <property type="entry name" value="Spore Coat Polysaccharide Biosynthesis Protein SpsA, Chain A"/>
    <property type="match status" value="1"/>
</dbReference>
<evidence type="ECO:0000256" key="1">
    <source>
        <dbReference type="ARBA" id="ARBA00037964"/>
    </source>
</evidence>
<sequence>MFSLLVVGMSILASFLFLVAALWIKSLNLSKSFYWRLFVIGLGCFLVVLTSCGHPFYASSPDLRFIGVTKSGPYRDPAKFRAQVPYRKTQLQVDQATGAKLEKHSFITKYHDPAQLPSTLILVQTRDDRSWGRSRESGINRRLEDFLDMISRQRLDPKDISLGLLTSSAAAVERYTPLLLNNDIPIASIQIVFAPNANFAVGPEGLKELANLRNTLTTETLKGEDHVVWVEPDISVMPEGLFNRFYEISKAPLSDFDVANVSDEEERGLLPLGIATVMCKQTKYSDLARNAWSGPSRAELKHAQESYRQDPKSLKSWPIPMSHLIEKTSNNALVRLDGVGETVLYIRAELIRKGLRWPQGGKTDPDGFCSSASQLGWGCYGLGGSWETRHSEA</sequence>
<dbReference type="PANTHER" id="PTHR43083:SF6">
    <property type="entry name" value="MANNAN POLYMERASE COMPLEXES SUBUNIT MNN9"/>
    <property type="match status" value="1"/>
</dbReference>